<dbReference type="AlphaFoldDB" id="A0A2U2BSV3"/>
<sequence>MSKPIWSPCIQVCFVDPATRTCVGCFRTLDELGCWTKMTDAEREAVRPRLEERRAAYETRRRQAGGQTQ</sequence>
<dbReference type="OrthoDB" id="9811423at2"/>
<evidence type="ECO:0000313" key="3">
    <source>
        <dbReference type="Proteomes" id="UP000245168"/>
    </source>
</evidence>
<evidence type="ECO:0000313" key="2">
    <source>
        <dbReference type="EMBL" id="PWE17081.1"/>
    </source>
</evidence>
<keyword evidence="3" id="KW-1185">Reference proteome</keyword>
<organism evidence="2 3">
    <name type="scientific">Marinicauda salina</name>
    <dbReference type="NCBI Taxonomy" id="2135793"/>
    <lineage>
        <taxon>Bacteria</taxon>
        <taxon>Pseudomonadati</taxon>
        <taxon>Pseudomonadota</taxon>
        <taxon>Alphaproteobacteria</taxon>
        <taxon>Maricaulales</taxon>
        <taxon>Maricaulaceae</taxon>
        <taxon>Marinicauda</taxon>
    </lineage>
</organism>
<name>A0A2U2BSV3_9PROT</name>
<accession>A0A2U2BSV3</accession>
<dbReference type="PANTHER" id="PTHR35175">
    <property type="entry name" value="DUF1289 DOMAIN-CONTAINING PROTEIN"/>
    <property type="match status" value="1"/>
</dbReference>
<protein>
    <submittedName>
        <fullName evidence="2">DUF1289 domain-containing protein</fullName>
    </submittedName>
</protein>
<reference evidence="3" key="1">
    <citation type="submission" date="2018-05" db="EMBL/GenBank/DDBJ databases">
        <authorList>
            <person name="Liu B.-T."/>
        </authorList>
    </citation>
    <scope>NUCLEOTIDE SEQUENCE [LARGE SCALE GENOMIC DNA]</scope>
    <source>
        <strain evidence="3">WD6-1</strain>
    </source>
</reference>
<dbReference type="Pfam" id="PF06945">
    <property type="entry name" value="DUF1289"/>
    <property type="match status" value="1"/>
</dbReference>
<dbReference type="Proteomes" id="UP000245168">
    <property type="component" value="Unassembled WGS sequence"/>
</dbReference>
<evidence type="ECO:0000256" key="1">
    <source>
        <dbReference type="SAM" id="MobiDB-lite"/>
    </source>
</evidence>
<gene>
    <name evidence="2" type="ORF">DDZ18_10290</name>
</gene>
<feature type="compositionally biased region" description="Basic and acidic residues" evidence="1">
    <location>
        <begin position="50"/>
        <end position="61"/>
    </location>
</feature>
<dbReference type="InterPro" id="IPR010710">
    <property type="entry name" value="DUF1289"/>
</dbReference>
<dbReference type="RefSeq" id="WP_109253305.1">
    <property type="nucleotide sequence ID" value="NZ_QEXV01000004.1"/>
</dbReference>
<dbReference type="PANTHER" id="PTHR35175:SF2">
    <property type="entry name" value="DUF1289 DOMAIN-CONTAINING PROTEIN"/>
    <property type="match status" value="1"/>
</dbReference>
<dbReference type="EMBL" id="QEXV01000004">
    <property type="protein sequence ID" value="PWE17081.1"/>
    <property type="molecule type" value="Genomic_DNA"/>
</dbReference>
<comment type="caution">
    <text evidence="2">The sequence shown here is derived from an EMBL/GenBank/DDBJ whole genome shotgun (WGS) entry which is preliminary data.</text>
</comment>
<proteinExistence type="predicted"/>
<feature type="region of interest" description="Disordered" evidence="1">
    <location>
        <begin position="50"/>
        <end position="69"/>
    </location>
</feature>